<keyword evidence="2" id="KW-1185">Reference proteome</keyword>
<dbReference type="AlphaFoldDB" id="C3J9W6"/>
<name>C3J9W6_POREA</name>
<dbReference type="EMBL" id="ACNN01000016">
    <property type="protein sequence ID" value="EEN82981.1"/>
    <property type="molecule type" value="Genomic_DNA"/>
</dbReference>
<reference evidence="1 2" key="1">
    <citation type="submission" date="2009-04" db="EMBL/GenBank/DDBJ databases">
        <authorList>
            <person name="Sebastian Y."/>
            <person name="Madupu R."/>
            <person name="Durkin A.S."/>
            <person name="Torralba M."/>
            <person name="Methe B."/>
            <person name="Sutton G.G."/>
            <person name="Strausberg R.L."/>
            <person name="Nelson K.E."/>
        </authorList>
    </citation>
    <scope>NUCLEOTIDE SEQUENCE [LARGE SCALE GENOMIC DNA]</scope>
    <source>
        <strain evidence="2">ATCC 35406 / BCRC 14492 / JCM 8526 / NCTC 13058 / HG 370</strain>
    </source>
</reference>
<proteinExistence type="predicted"/>
<accession>C3J9W6</accession>
<evidence type="ECO:0000313" key="2">
    <source>
        <dbReference type="Proteomes" id="UP000004295"/>
    </source>
</evidence>
<comment type="caution">
    <text evidence="1">The sequence shown here is derived from an EMBL/GenBank/DDBJ whole genome shotgun (WGS) entry which is preliminary data.</text>
</comment>
<evidence type="ECO:0008006" key="3">
    <source>
        <dbReference type="Google" id="ProtNLM"/>
    </source>
</evidence>
<dbReference type="Proteomes" id="UP000004295">
    <property type="component" value="Unassembled WGS sequence"/>
</dbReference>
<dbReference type="SUPFAM" id="SSF81585">
    <property type="entry name" value="PsbU/PolX domain-like"/>
    <property type="match status" value="1"/>
</dbReference>
<organism evidence="1 2">
    <name type="scientific">Porphyromonas endodontalis (strain ATCC 35406 / DSM 24491 / JCM 8526 / CCUG 16442 / BCRC 14492 / NCTC 13058 / HG 370)</name>
    <name type="common">Bacteroides endodontalis</name>
    <dbReference type="NCBI Taxonomy" id="553175"/>
    <lineage>
        <taxon>Bacteria</taxon>
        <taxon>Pseudomonadati</taxon>
        <taxon>Bacteroidota</taxon>
        <taxon>Bacteroidia</taxon>
        <taxon>Bacteroidales</taxon>
        <taxon>Porphyromonadaceae</taxon>
        <taxon>Porphyromonas</taxon>
    </lineage>
</organism>
<gene>
    <name evidence="1" type="ORF">POREN0001_0888</name>
</gene>
<protein>
    <recommendedName>
        <fullName evidence="3">Helix-hairpin-helix domain-containing protein</fullName>
    </recommendedName>
</protein>
<evidence type="ECO:0000313" key="1">
    <source>
        <dbReference type="EMBL" id="EEN82981.1"/>
    </source>
</evidence>
<sequence length="638" mass="72216">MDAEELRDDLLEQMLELGTLDGLEASEVLGEFVSDPALRIDVNSVTEEELVATELLTPYAAHQFVLARLHRGGAFHSLRELKQIPGWDIRTLRRILPYLVLIPVRDPSRVVRSLGQGSLSGQLSFGVARGDFTTKPKTLGSPSSLDFRARYQVRHRLSLGVLGASQRGEPILQQRYPLLDRGGFHLSLQLPEHALRQLVVGDYRLKMGLGLVAYQGFMRGTELRLGMPLPTSPVQAALSADEENTLRGVATELGSSALRFSLFYSDRRRDGILHEGDNRVQLMATTGYHRTPLEWKHRHQVRERLVGGRIAFRAAQGSLAFNYLRMDWRGRLVQQLPHYGYLREAHDLSYLQHFSLDYRMTSLSGQWLSAGEMALSSRGGKAALAYVRYRDLDRGEYTLSGRYLSPSYMAPLGNTPSRFAYPGNEMGCYMAAHLPLLDQLDLLLSWDVYRSLVVRKGEEAPSRGGLLGVRARYAFSPQCLLYTQYRMHYEQNKGQRHSLHMRGVVPLFPGWKATIGAQVKRNHIRYAKRMAWHRGFSTSLQLDYTPTERFRIGGLGVFYQTDSFDERSIYYTPYVRTTHLLSTFYGKGIAGIGYARWRVGEHWAVEAKVVTTLPMQPNRGTSRATPQTTEFALSLSLL</sequence>
<dbReference type="STRING" id="553175.POREN0001_0888"/>
<dbReference type="eggNOG" id="COG1555">
    <property type="taxonomic scope" value="Bacteria"/>
</dbReference>